<dbReference type="Pfam" id="PF13365">
    <property type="entry name" value="Trypsin_2"/>
    <property type="match status" value="1"/>
</dbReference>
<dbReference type="InterPro" id="IPR043504">
    <property type="entry name" value="Peptidase_S1_PA_chymotrypsin"/>
</dbReference>
<dbReference type="Proteomes" id="UP000177167">
    <property type="component" value="Unassembled WGS sequence"/>
</dbReference>
<reference evidence="2 3" key="1">
    <citation type="journal article" date="2016" name="Nat. Commun.">
        <title>Thousands of microbial genomes shed light on interconnected biogeochemical processes in an aquifer system.</title>
        <authorList>
            <person name="Anantharaman K."/>
            <person name="Brown C.T."/>
            <person name="Hug L.A."/>
            <person name="Sharon I."/>
            <person name="Castelle C.J."/>
            <person name="Probst A.J."/>
            <person name="Thomas B.C."/>
            <person name="Singh A."/>
            <person name="Wilkins M.J."/>
            <person name="Karaoz U."/>
            <person name="Brodie E.L."/>
            <person name="Williams K.H."/>
            <person name="Hubbard S.S."/>
            <person name="Banfield J.F."/>
        </authorList>
    </citation>
    <scope>NUCLEOTIDE SEQUENCE [LARGE SCALE GENOMIC DNA]</scope>
</reference>
<evidence type="ECO:0000313" key="2">
    <source>
        <dbReference type="EMBL" id="OGN09731.1"/>
    </source>
</evidence>
<dbReference type="AlphaFoldDB" id="A0A1F8F969"/>
<gene>
    <name evidence="2" type="ORF">A3J46_02745</name>
</gene>
<dbReference type="Gene3D" id="2.40.10.10">
    <property type="entry name" value="Trypsin-like serine proteases"/>
    <property type="match status" value="2"/>
</dbReference>
<dbReference type="InterPro" id="IPR009003">
    <property type="entry name" value="Peptidase_S1_PA"/>
</dbReference>
<dbReference type="PANTHER" id="PTHR43019">
    <property type="entry name" value="SERINE ENDOPROTEASE DEGS"/>
    <property type="match status" value="1"/>
</dbReference>
<keyword evidence="1" id="KW-1133">Transmembrane helix</keyword>
<evidence type="ECO:0000256" key="1">
    <source>
        <dbReference type="SAM" id="Phobius"/>
    </source>
</evidence>
<evidence type="ECO:0000313" key="3">
    <source>
        <dbReference type="Proteomes" id="UP000177167"/>
    </source>
</evidence>
<comment type="caution">
    <text evidence="2">The sequence shown here is derived from an EMBL/GenBank/DDBJ whole genome shotgun (WGS) entry which is preliminary data.</text>
</comment>
<protein>
    <recommendedName>
        <fullName evidence="4">Serine protease</fullName>
    </recommendedName>
</protein>
<dbReference type="EMBL" id="MGJP01000028">
    <property type="protein sequence ID" value="OGN09731.1"/>
    <property type="molecule type" value="Genomic_DNA"/>
</dbReference>
<keyword evidence="1" id="KW-0812">Transmembrane</keyword>
<evidence type="ECO:0008006" key="4">
    <source>
        <dbReference type="Google" id="ProtNLM"/>
    </source>
</evidence>
<organism evidence="2 3">
    <name type="scientific">Candidatus Yanofskybacteria bacterium RIFCSPHIGHO2_02_FULL_41_11</name>
    <dbReference type="NCBI Taxonomy" id="1802675"/>
    <lineage>
        <taxon>Bacteria</taxon>
        <taxon>Candidatus Yanofskyibacteriota</taxon>
    </lineage>
</organism>
<feature type="transmembrane region" description="Helical" evidence="1">
    <location>
        <begin position="6"/>
        <end position="32"/>
    </location>
</feature>
<proteinExistence type="predicted"/>
<name>A0A1F8F969_9BACT</name>
<dbReference type="PANTHER" id="PTHR43019:SF64">
    <property type="entry name" value="OS07G0666400 PROTEIN"/>
    <property type="match status" value="1"/>
</dbReference>
<sequence length="238" mass="26228">MKTFFYGFGGGIVALFLIFSLPWGGTIAFNLIRGNLVEFLGTKPEPTPTPIITSDDFWQKIVSDHNLSTVAVQSFKNGKIIREGSGIVVSSDGIIITTFDIISGTDVIQVFHQDKILRAQVVRYDSFKNLALLKVDNSNMDVSRLDSAYQFQSGKDVIISGRLVELSNAVVFAQRGIISHVLSKDIVLNTEPNYFLSGSKVINDSGIVVGMSYLRNESVRLIAAKTMGDFLRSYFESV</sequence>
<dbReference type="SUPFAM" id="SSF50494">
    <property type="entry name" value="Trypsin-like serine proteases"/>
    <property type="match status" value="1"/>
</dbReference>
<keyword evidence="1" id="KW-0472">Membrane</keyword>
<accession>A0A1F8F969</accession>